<reference evidence="4 5" key="1">
    <citation type="submission" date="2015-06" db="EMBL/GenBank/DDBJ databases">
        <authorList>
            <person name="Xie B.-B."/>
            <person name="Rong J.-C."/>
            <person name="Qin Q.-L."/>
            <person name="Zhang Y.-Z."/>
        </authorList>
    </citation>
    <scope>NUCLEOTIDE SEQUENCE [LARGE SCALE GENOMIC DNA]</scope>
    <source>
        <strain evidence="4 5">JCM 20779</strain>
    </source>
</reference>
<dbReference type="Gene3D" id="3.40.50.1820">
    <property type="entry name" value="alpha/beta hydrolase"/>
    <property type="match status" value="1"/>
</dbReference>
<dbReference type="SUPFAM" id="SSF53474">
    <property type="entry name" value="alpha/beta-Hydrolases"/>
    <property type="match status" value="1"/>
</dbReference>
<evidence type="ECO:0000313" key="5">
    <source>
        <dbReference type="Proteomes" id="UP000016521"/>
    </source>
</evidence>
<gene>
    <name evidence="4" type="ORF">PPIS_a0082</name>
</gene>
<feature type="chain" id="PRO_5047118962" description="Proline iminopeptidase" evidence="2">
    <location>
        <begin position="22"/>
        <end position="493"/>
    </location>
</feature>
<dbReference type="PANTHER" id="PTHR43722:SF1">
    <property type="entry name" value="PROLINE IMINOPEPTIDASE"/>
    <property type="match status" value="1"/>
</dbReference>
<keyword evidence="2" id="KW-0732">Signal</keyword>
<evidence type="ECO:0000256" key="1">
    <source>
        <dbReference type="ARBA" id="ARBA00021843"/>
    </source>
</evidence>
<proteinExistence type="predicted"/>
<dbReference type="RefSeq" id="WP_010370582.1">
    <property type="nucleotide sequence ID" value="NZ_CP011924.1"/>
</dbReference>
<evidence type="ECO:0000313" key="4">
    <source>
        <dbReference type="EMBL" id="ATD05456.1"/>
    </source>
</evidence>
<dbReference type="Proteomes" id="UP000016521">
    <property type="component" value="Chromosome I"/>
</dbReference>
<accession>A0ABM6N9K0</accession>
<dbReference type="InterPro" id="IPR005944">
    <property type="entry name" value="Pro_iminopeptidase"/>
</dbReference>
<feature type="signal peptide" evidence="2">
    <location>
        <begin position="1"/>
        <end position="21"/>
    </location>
</feature>
<keyword evidence="5" id="KW-1185">Reference proteome</keyword>
<organism evidence="4 5">
    <name type="scientific">Pseudoalteromonas piscicida</name>
    <dbReference type="NCBI Taxonomy" id="43662"/>
    <lineage>
        <taxon>Bacteria</taxon>
        <taxon>Pseudomonadati</taxon>
        <taxon>Pseudomonadota</taxon>
        <taxon>Gammaproteobacteria</taxon>
        <taxon>Alteromonadales</taxon>
        <taxon>Pseudoalteromonadaceae</taxon>
        <taxon>Pseudoalteromonas</taxon>
    </lineage>
</organism>
<dbReference type="Pfam" id="PF00561">
    <property type="entry name" value="Abhydrolase_1"/>
    <property type="match status" value="1"/>
</dbReference>
<dbReference type="InterPro" id="IPR029058">
    <property type="entry name" value="AB_hydrolase_fold"/>
</dbReference>
<evidence type="ECO:0000256" key="2">
    <source>
        <dbReference type="SAM" id="SignalP"/>
    </source>
</evidence>
<evidence type="ECO:0000259" key="3">
    <source>
        <dbReference type="Pfam" id="PF00561"/>
    </source>
</evidence>
<dbReference type="PANTHER" id="PTHR43722">
    <property type="entry name" value="PROLINE IMINOPEPTIDASE"/>
    <property type="match status" value="1"/>
</dbReference>
<dbReference type="EMBL" id="CP011924">
    <property type="protein sequence ID" value="ATD05456.1"/>
    <property type="molecule type" value="Genomic_DNA"/>
</dbReference>
<name>A0ABM6N9K0_PSEO7</name>
<dbReference type="InterPro" id="IPR000073">
    <property type="entry name" value="AB_hydrolase_1"/>
</dbReference>
<sequence>MRSTHTLIAALSLFTCLCVSAEKGSDKQVLYSNEQQIEFQANSRETTDAIAGHLWVPENRNNPSSKRIRINYVRFPATRNNKGSPIVYLSGGPGGSGIATAKWRRFPLFQALREFGDVIALDQRGTGQSEQAAPCVSNEHIALNSVTTEAQIADRYRKAALECFTLWKSQDIDIYGYNTEQNALDINDLRKHLKADKVSLWGISYGSHLALSAIKAMPAHLDKVIIASAEGLNQTVKLPYLTDQYFERIQGIINQQALKQQVSDLPALMRRVHSKLEQQPIALQITQKDGSKTPMLFQKHHIQSLASMMIADPNQYLAMLIHIYLGLDNGNTELLKHVLQRGMFTDEPITFKLMPLAMDVASGITAKRLAKVTNQSPTALLGDKLNFPMPTLHLIDKKLDLGDGFRTAPLSNIPTLLFTGSLDGRTYPEEQLEAVRGLTNLTLIMVNNAGHNLYTSSPLVLARMQTFLSGKPVSAEAIQLPLPKLALSAPYTN</sequence>
<feature type="domain" description="AB hydrolase-1" evidence="3">
    <location>
        <begin position="85"/>
        <end position="454"/>
    </location>
</feature>
<protein>
    <recommendedName>
        <fullName evidence="1">Proline iminopeptidase</fullName>
    </recommendedName>
</protein>